<dbReference type="PROSITE" id="PS01058">
    <property type="entry name" value="SAICAR_SYNTHETASE_2"/>
    <property type="match status" value="1"/>
</dbReference>
<dbReference type="RefSeq" id="WP_123209512.1">
    <property type="nucleotide sequence ID" value="NZ_JBHTHO010000024.1"/>
</dbReference>
<accession>A0A3N0AT26</accession>
<gene>
    <name evidence="11" type="primary">purC</name>
    <name evidence="14" type="ORF">DMP06_09555</name>
    <name evidence="13" type="ORF">K8U77_03165</name>
</gene>
<dbReference type="PANTHER" id="PTHR43700">
    <property type="entry name" value="PHOSPHORIBOSYLAMINOIMIDAZOLE-SUCCINOCARBOXAMIDE SYNTHASE"/>
    <property type="match status" value="1"/>
</dbReference>
<evidence type="ECO:0000256" key="5">
    <source>
        <dbReference type="ARBA" id="ARBA00022598"/>
    </source>
</evidence>
<dbReference type="Gene3D" id="3.30.470.20">
    <property type="entry name" value="ATP-grasp fold, B domain"/>
    <property type="match status" value="1"/>
</dbReference>
<dbReference type="SUPFAM" id="SSF56104">
    <property type="entry name" value="SAICAR synthase-like"/>
    <property type="match status" value="1"/>
</dbReference>
<dbReference type="UniPathway" id="UPA00074">
    <property type="reaction ID" value="UER00131"/>
</dbReference>
<reference evidence="13" key="3">
    <citation type="journal article" date="2021" name="PeerJ">
        <title>Extensive microbial diversity within the chicken gut microbiome revealed by metagenomics and culture.</title>
        <authorList>
            <person name="Gilroy R."/>
            <person name="Ravi A."/>
            <person name="Getino M."/>
            <person name="Pursley I."/>
            <person name="Horton D.L."/>
            <person name="Alikhan N.F."/>
            <person name="Baker D."/>
            <person name="Gharbi K."/>
            <person name="Hall N."/>
            <person name="Watson M."/>
            <person name="Adriaenssens E.M."/>
            <person name="Foster-Nyarko E."/>
            <person name="Jarju S."/>
            <person name="Secka A."/>
            <person name="Antonio M."/>
            <person name="Oren A."/>
            <person name="Chaudhuri R.R."/>
            <person name="La Ragione R."/>
            <person name="Hildebrand F."/>
            <person name="Pallen M.J."/>
        </authorList>
    </citation>
    <scope>NUCLEOTIDE SEQUENCE</scope>
    <source>
        <strain evidence="13">ChiGjej6B6-11269</strain>
    </source>
</reference>
<dbReference type="InterPro" id="IPR028923">
    <property type="entry name" value="SAICAR_synt/ADE2_N"/>
</dbReference>
<comment type="catalytic activity">
    <reaction evidence="10 11">
        <text>5-amino-1-(5-phospho-D-ribosyl)imidazole-4-carboxylate + L-aspartate + ATP = (2S)-2-[5-amino-1-(5-phospho-beta-D-ribosyl)imidazole-4-carboxamido]succinate + ADP + phosphate + 2 H(+)</text>
        <dbReference type="Rhea" id="RHEA:22628"/>
        <dbReference type="ChEBI" id="CHEBI:15378"/>
        <dbReference type="ChEBI" id="CHEBI:29991"/>
        <dbReference type="ChEBI" id="CHEBI:30616"/>
        <dbReference type="ChEBI" id="CHEBI:43474"/>
        <dbReference type="ChEBI" id="CHEBI:58443"/>
        <dbReference type="ChEBI" id="CHEBI:77657"/>
        <dbReference type="ChEBI" id="CHEBI:456216"/>
        <dbReference type="EC" id="6.3.2.6"/>
    </reaction>
</comment>
<keyword evidence="8 11" id="KW-0067">ATP-binding</keyword>
<evidence type="ECO:0000313" key="15">
    <source>
        <dbReference type="Proteomes" id="UP000269591"/>
    </source>
</evidence>
<evidence type="ECO:0000256" key="1">
    <source>
        <dbReference type="ARBA" id="ARBA00004672"/>
    </source>
</evidence>
<reference evidence="14" key="2">
    <citation type="journal article" date="2019" name="Microbiol. Resour. Announc.">
        <title>Draft Genome Sequences of Type Strains of Gordonibacter faecihominis, Paraeggerthella hongkongensis, Parvibacter caecicola,Slackia equolifaciens, Slackia faecicanis, and Slackia isoflavoniconvertens.</title>
        <authorList>
            <person name="Danylec N."/>
            <person name="Stoll D.A."/>
            <person name="Dotsch A."/>
            <person name="Huch M."/>
        </authorList>
    </citation>
    <scope>NUCLEOTIDE SEQUENCE</scope>
    <source>
        <strain evidence="14">DSM 24851</strain>
    </source>
</reference>
<evidence type="ECO:0000256" key="6">
    <source>
        <dbReference type="ARBA" id="ARBA00022741"/>
    </source>
</evidence>
<dbReference type="GO" id="GO:0005524">
    <property type="term" value="F:ATP binding"/>
    <property type="evidence" value="ECO:0007669"/>
    <property type="project" value="UniProtKB-KW"/>
</dbReference>
<proteinExistence type="inferred from homology"/>
<evidence type="ECO:0000256" key="4">
    <source>
        <dbReference type="ARBA" id="ARBA00016460"/>
    </source>
</evidence>
<evidence type="ECO:0000313" key="14">
    <source>
        <dbReference type="EMBL" id="RNL38032.1"/>
    </source>
</evidence>
<comment type="caution">
    <text evidence="14">The sequence shown here is derived from an EMBL/GenBank/DDBJ whole genome shotgun (WGS) entry which is preliminary data.</text>
</comment>
<name>A0A3N0AT26_9ACTN</name>
<dbReference type="GO" id="GO:0005737">
    <property type="term" value="C:cytoplasm"/>
    <property type="evidence" value="ECO:0007669"/>
    <property type="project" value="TreeGrafter"/>
</dbReference>
<keyword evidence="7 11" id="KW-0658">Purine biosynthesis</keyword>
<dbReference type="PROSITE" id="PS01057">
    <property type="entry name" value="SAICAR_SYNTHETASE_1"/>
    <property type="match status" value="1"/>
</dbReference>
<dbReference type="Proteomes" id="UP000786989">
    <property type="component" value="Unassembled WGS sequence"/>
</dbReference>
<dbReference type="HAMAP" id="MF_00137">
    <property type="entry name" value="SAICAR_synth"/>
    <property type="match status" value="1"/>
</dbReference>
<dbReference type="InterPro" id="IPR001636">
    <property type="entry name" value="SAICAR_synth"/>
</dbReference>
<evidence type="ECO:0000313" key="13">
    <source>
        <dbReference type="EMBL" id="HJF65104.1"/>
    </source>
</evidence>
<dbReference type="InterPro" id="IPR018236">
    <property type="entry name" value="SAICAR_synthetase_CS"/>
</dbReference>
<dbReference type="AlphaFoldDB" id="A0A3N0AT26"/>
<dbReference type="EC" id="6.3.2.6" evidence="3 11"/>
<evidence type="ECO:0000256" key="2">
    <source>
        <dbReference type="ARBA" id="ARBA00010190"/>
    </source>
</evidence>
<dbReference type="NCBIfam" id="NF010568">
    <property type="entry name" value="PRK13961.1"/>
    <property type="match status" value="1"/>
</dbReference>
<dbReference type="Gene3D" id="3.30.200.20">
    <property type="entry name" value="Phosphorylase Kinase, domain 1"/>
    <property type="match status" value="1"/>
</dbReference>
<evidence type="ECO:0000256" key="7">
    <source>
        <dbReference type="ARBA" id="ARBA00022755"/>
    </source>
</evidence>
<evidence type="ECO:0000256" key="8">
    <source>
        <dbReference type="ARBA" id="ARBA00022840"/>
    </source>
</evidence>
<dbReference type="FunFam" id="3.30.470.20:FF:000015">
    <property type="entry name" value="Phosphoribosylaminoimidazole-succinocarboxamide synthase"/>
    <property type="match status" value="1"/>
</dbReference>
<comment type="pathway">
    <text evidence="1 11">Purine metabolism; IMP biosynthesis via de novo pathway; 5-amino-1-(5-phospho-D-ribosyl)imidazole-4-carboxamide from 5-amino-1-(5-phospho-D-ribosyl)imidazole-4-carboxylate: step 1/2.</text>
</comment>
<dbReference type="EMBL" id="QIBX01000020">
    <property type="protein sequence ID" value="RNL38032.1"/>
    <property type="molecule type" value="Genomic_DNA"/>
</dbReference>
<reference evidence="13" key="4">
    <citation type="submission" date="2021-09" db="EMBL/GenBank/DDBJ databases">
        <authorList>
            <person name="Gilroy R."/>
        </authorList>
    </citation>
    <scope>NUCLEOTIDE SEQUENCE</scope>
    <source>
        <strain evidence="13">ChiGjej6B6-11269</strain>
    </source>
</reference>
<keyword evidence="5 11" id="KW-0436">Ligase</keyword>
<dbReference type="Proteomes" id="UP000269591">
    <property type="component" value="Unassembled WGS sequence"/>
</dbReference>
<protein>
    <recommendedName>
        <fullName evidence="4 11">Phosphoribosylaminoimidazole-succinocarboxamide synthase</fullName>
        <ecNumber evidence="3 11">6.3.2.6</ecNumber>
    </recommendedName>
    <alternativeName>
        <fullName evidence="9 11">SAICAR synthetase</fullName>
    </alternativeName>
</protein>
<dbReference type="PANTHER" id="PTHR43700:SF1">
    <property type="entry name" value="PHOSPHORIBOSYLAMINOIMIDAZOLE-SUCCINOCARBOXAMIDE SYNTHASE"/>
    <property type="match status" value="1"/>
</dbReference>
<dbReference type="CDD" id="cd01414">
    <property type="entry name" value="SAICAR_synt_Sc"/>
    <property type="match status" value="1"/>
</dbReference>
<comment type="similarity">
    <text evidence="2 11">Belongs to the SAICAR synthetase family.</text>
</comment>
<feature type="domain" description="SAICAR synthetase/ADE2 N-terminal" evidence="12">
    <location>
        <begin position="11"/>
        <end position="256"/>
    </location>
</feature>
<keyword evidence="6 11" id="KW-0547">Nucleotide-binding</keyword>
<dbReference type="EMBL" id="DYWI01000047">
    <property type="protein sequence ID" value="HJF65104.1"/>
    <property type="molecule type" value="Genomic_DNA"/>
</dbReference>
<sequence>MNPITIKPDAQGKVRDLYDLGDKLLLVATDRISAFDYILEDEIPCKGKVLTQISCFWFELLEGVVENHLISANVADLPEEFKPWSDYLDGRFMLVKKANMYPVECIVRGYLTGSGFKDYKNTGKVCGIELPAGLENSAKLPSTLFTPSTKAEIGDHDENISYDRCAEIIGEEAASTIRDLSLKVYETAAAHALERGIIIADTKFEFGTVDGKVILGDEVLTPDSSRFWDASCYEVGKEQPSFDKQFVRNWLNENWDRTGNPPRLPQEVIEKTTEKYIQAYEKITGRKF</sequence>
<dbReference type="NCBIfam" id="TIGR00081">
    <property type="entry name" value="purC"/>
    <property type="match status" value="1"/>
</dbReference>
<evidence type="ECO:0000256" key="3">
    <source>
        <dbReference type="ARBA" id="ARBA00012217"/>
    </source>
</evidence>
<reference evidence="15" key="1">
    <citation type="submission" date="2018-05" db="EMBL/GenBank/DDBJ databases">
        <title>Genome Sequencing of selected type strains of the family Eggerthellaceae.</title>
        <authorList>
            <person name="Danylec N."/>
            <person name="Stoll D.A."/>
            <person name="Doetsch A."/>
            <person name="Huch M."/>
        </authorList>
    </citation>
    <scope>NUCLEOTIDE SEQUENCE [LARGE SCALE GENOMIC DNA]</scope>
    <source>
        <strain evidence="15">DSM 24851</strain>
    </source>
</reference>
<dbReference type="Pfam" id="PF01259">
    <property type="entry name" value="SAICAR_synt"/>
    <property type="match status" value="1"/>
</dbReference>
<organism evidence="14 15">
    <name type="scientific">Slackia equolifaciens</name>
    <dbReference type="NCBI Taxonomy" id="498718"/>
    <lineage>
        <taxon>Bacteria</taxon>
        <taxon>Bacillati</taxon>
        <taxon>Actinomycetota</taxon>
        <taxon>Coriobacteriia</taxon>
        <taxon>Eggerthellales</taxon>
        <taxon>Eggerthellaceae</taxon>
        <taxon>Slackia</taxon>
    </lineage>
</organism>
<dbReference type="GO" id="GO:0004639">
    <property type="term" value="F:phosphoribosylaminoimidazolesuccinocarboxamide synthase activity"/>
    <property type="evidence" value="ECO:0007669"/>
    <property type="project" value="UniProtKB-UniRule"/>
</dbReference>
<evidence type="ECO:0000256" key="11">
    <source>
        <dbReference type="HAMAP-Rule" id="MF_00137"/>
    </source>
</evidence>
<evidence type="ECO:0000256" key="9">
    <source>
        <dbReference type="ARBA" id="ARBA00030409"/>
    </source>
</evidence>
<evidence type="ECO:0000256" key="10">
    <source>
        <dbReference type="ARBA" id="ARBA00048475"/>
    </source>
</evidence>
<dbReference type="OrthoDB" id="9801549at2"/>
<keyword evidence="15" id="KW-1185">Reference proteome</keyword>
<evidence type="ECO:0000259" key="12">
    <source>
        <dbReference type="Pfam" id="PF01259"/>
    </source>
</evidence>
<dbReference type="GO" id="GO:0006189">
    <property type="term" value="P:'de novo' IMP biosynthetic process"/>
    <property type="evidence" value="ECO:0007669"/>
    <property type="project" value="UniProtKB-UniRule"/>
</dbReference>